<dbReference type="SUPFAM" id="SSF52402">
    <property type="entry name" value="Adenine nucleotide alpha hydrolases-like"/>
    <property type="match status" value="1"/>
</dbReference>
<evidence type="ECO:0000259" key="9">
    <source>
        <dbReference type="SMART" id="SM00977"/>
    </source>
</evidence>
<dbReference type="InterPro" id="IPR014729">
    <property type="entry name" value="Rossmann-like_a/b/a_fold"/>
</dbReference>
<dbReference type="PANTHER" id="PTHR43033:SF1">
    <property type="entry name" value="TRNA(ILE)-LYSIDINE SYNTHASE-RELATED"/>
    <property type="match status" value="1"/>
</dbReference>
<dbReference type="EMBL" id="WUTT01000001">
    <property type="protein sequence ID" value="NAW33036.1"/>
    <property type="molecule type" value="Genomic_DNA"/>
</dbReference>
<reference evidence="10 11" key="1">
    <citation type="submission" date="2019-12" db="EMBL/GenBank/DDBJ databases">
        <title>Draft genome sequencing of Halomonas alimentaria DSM 15356.</title>
        <authorList>
            <person name="Pandiyan K."/>
            <person name="Kushwaha P."/>
            <person name="Gowdham M."/>
            <person name="Chakdar H."/>
            <person name="Singh A."/>
            <person name="Kumar M."/>
            <person name="Saxena A.K."/>
        </authorList>
    </citation>
    <scope>NUCLEOTIDE SEQUENCE [LARGE SCALE GENOMIC DNA]</scope>
    <source>
        <strain evidence="10 11">DSM 15356</strain>
    </source>
</reference>
<dbReference type="Gene3D" id="1.20.59.20">
    <property type="match status" value="1"/>
</dbReference>
<keyword evidence="2 8" id="KW-0963">Cytoplasm</keyword>
<evidence type="ECO:0000256" key="3">
    <source>
        <dbReference type="ARBA" id="ARBA00022598"/>
    </source>
</evidence>
<evidence type="ECO:0000313" key="10">
    <source>
        <dbReference type="EMBL" id="NAW33036.1"/>
    </source>
</evidence>
<evidence type="ECO:0000256" key="1">
    <source>
        <dbReference type="ARBA" id="ARBA00004496"/>
    </source>
</evidence>
<feature type="binding site" evidence="8">
    <location>
        <begin position="32"/>
        <end position="37"/>
    </location>
    <ligand>
        <name>ATP</name>
        <dbReference type="ChEBI" id="CHEBI:30616"/>
    </ligand>
</feature>
<proteinExistence type="inferred from homology"/>
<dbReference type="Gene3D" id="3.40.50.620">
    <property type="entry name" value="HUPs"/>
    <property type="match status" value="1"/>
</dbReference>
<comment type="similarity">
    <text evidence="8">Belongs to the tRNA(Ile)-lysidine synthase family.</text>
</comment>
<evidence type="ECO:0000256" key="8">
    <source>
        <dbReference type="HAMAP-Rule" id="MF_01161"/>
    </source>
</evidence>
<dbReference type="InterPro" id="IPR011063">
    <property type="entry name" value="TilS/TtcA_N"/>
</dbReference>
<feature type="domain" description="Lysidine-tRNA(Ile) synthetase C-terminal" evidence="9">
    <location>
        <begin position="362"/>
        <end position="423"/>
    </location>
</feature>
<dbReference type="GO" id="GO:0005737">
    <property type="term" value="C:cytoplasm"/>
    <property type="evidence" value="ECO:0007669"/>
    <property type="project" value="UniProtKB-SubCell"/>
</dbReference>
<dbReference type="GO" id="GO:0005524">
    <property type="term" value="F:ATP binding"/>
    <property type="evidence" value="ECO:0007669"/>
    <property type="project" value="UniProtKB-UniRule"/>
</dbReference>
<dbReference type="CDD" id="cd01992">
    <property type="entry name" value="TilS_N"/>
    <property type="match status" value="1"/>
</dbReference>
<dbReference type="GO" id="GO:0006400">
    <property type="term" value="P:tRNA modification"/>
    <property type="evidence" value="ECO:0007669"/>
    <property type="project" value="UniProtKB-UniRule"/>
</dbReference>
<dbReference type="SMART" id="SM00977">
    <property type="entry name" value="TilS_C"/>
    <property type="match status" value="1"/>
</dbReference>
<dbReference type="AlphaFoldDB" id="A0A7X5APF4"/>
<name>A0A7X5APF4_9GAMM</name>
<dbReference type="PANTHER" id="PTHR43033">
    <property type="entry name" value="TRNA(ILE)-LYSIDINE SYNTHASE-RELATED"/>
    <property type="match status" value="1"/>
</dbReference>
<dbReference type="InterPro" id="IPR012796">
    <property type="entry name" value="Lysidine-tRNA-synth_C"/>
</dbReference>
<organism evidence="10 11">
    <name type="scientific">Halomonas alimentaria</name>
    <dbReference type="NCBI Taxonomy" id="147248"/>
    <lineage>
        <taxon>Bacteria</taxon>
        <taxon>Pseudomonadati</taxon>
        <taxon>Pseudomonadota</taxon>
        <taxon>Gammaproteobacteria</taxon>
        <taxon>Oceanospirillales</taxon>
        <taxon>Halomonadaceae</taxon>
        <taxon>Halomonas</taxon>
    </lineage>
</organism>
<dbReference type="Proteomes" id="UP000487929">
    <property type="component" value="Unassembled WGS sequence"/>
</dbReference>
<keyword evidence="3 8" id="KW-0436">Ligase</keyword>
<dbReference type="SUPFAM" id="SSF56037">
    <property type="entry name" value="PheT/TilS domain"/>
    <property type="match status" value="1"/>
</dbReference>
<evidence type="ECO:0000256" key="6">
    <source>
        <dbReference type="ARBA" id="ARBA00022840"/>
    </source>
</evidence>
<dbReference type="GO" id="GO:0032267">
    <property type="term" value="F:tRNA(Ile)-lysidine synthase activity"/>
    <property type="evidence" value="ECO:0007669"/>
    <property type="project" value="UniProtKB-EC"/>
</dbReference>
<dbReference type="NCBIfam" id="TIGR02432">
    <property type="entry name" value="lysidine_TilS_N"/>
    <property type="match status" value="1"/>
</dbReference>
<dbReference type="OrthoDB" id="9807403at2"/>
<comment type="function">
    <text evidence="8">Ligates lysine onto the cytidine present at position 34 of the AUA codon-specific tRNA(Ile) that contains the anticodon CAU, in an ATP-dependent manner. Cytidine is converted to lysidine, thus changing the amino acid specificity of the tRNA from methionine to isoleucine.</text>
</comment>
<comment type="subcellular location">
    <subcellularLocation>
        <location evidence="1 8">Cytoplasm</location>
    </subcellularLocation>
</comment>
<dbReference type="InterPro" id="IPR012094">
    <property type="entry name" value="tRNA_Ile_lys_synt"/>
</dbReference>
<dbReference type="SUPFAM" id="SSF82829">
    <property type="entry name" value="MesJ substrate recognition domain-like"/>
    <property type="match status" value="1"/>
</dbReference>
<dbReference type="InterPro" id="IPR012795">
    <property type="entry name" value="tRNA_Ile_lys_synt_N"/>
</dbReference>
<evidence type="ECO:0000256" key="5">
    <source>
        <dbReference type="ARBA" id="ARBA00022741"/>
    </source>
</evidence>
<keyword evidence="6 8" id="KW-0067">ATP-binding</keyword>
<accession>A0A7X5APF4</accession>
<dbReference type="EC" id="6.3.4.19" evidence="8"/>
<evidence type="ECO:0000313" key="11">
    <source>
        <dbReference type="Proteomes" id="UP000487929"/>
    </source>
</evidence>
<keyword evidence="11" id="KW-1185">Reference proteome</keyword>
<gene>
    <name evidence="8 10" type="primary">tilS</name>
    <name evidence="10" type="ORF">GRB96_01155</name>
</gene>
<keyword evidence="5 8" id="KW-0547">Nucleotide-binding</keyword>
<comment type="caution">
    <text evidence="10">The sequence shown here is derived from an EMBL/GenBank/DDBJ whole genome shotgun (WGS) entry which is preliminary data.</text>
</comment>
<protein>
    <recommendedName>
        <fullName evidence="8">tRNA(Ile)-lysidine synthase</fullName>
        <ecNumber evidence="8">6.3.4.19</ecNumber>
    </recommendedName>
    <alternativeName>
        <fullName evidence="8">tRNA(Ile)-2-lysyl-cytidine synthase</fullName>
    </alternativeName>
    <alternativeName>
        <fullName evidence="8">tRNA(Ile)-lysidine synthetase</fullName>
    </alternativeName>
</protein>
<dbReference type="NCBIfam" id="TIGR02433">
    <property type="entry name" value="lysidine_TilS_C"/>
    <property type="match status" value="1"/>
</dbReference>
<dbReference type="HAMAP" id="MF_01161">
    <property type="entry name" value="tRNA_Ile_lys_synt"/>
    <property type="match status" value="1"/>
</dbReference>
<comment type="catalytic activity">
    <reaction evidence="7 8">
        <text>cytidine(34) in tRNA(Ile2) + L-lysine + ATP = lysidine(34) in tRNA(Ile2) + AMP + diphosphate + H(+)</text>
        <dbReference type="Rhea" id="RHEA:43744"/>
        <dbReference type="Rhea" id="RHEA-COMP:10625"/>
        <dbReference type="Rhea" id="RHEA-COMP:10670"/>
        <dbReference type="ChEBI" id="CHEBI:15378"/>
        <dbReference type="ChEBI" id="CHEBI:30616"/>
        <dbReference type="ChEBI" id="CHEBI:32551"/>
        <dbReference type="ChEBI" id="CHEBI:33019"/>
        <dbReference type="ChEBI" id="CHEBI:82748"/>
        <dbReference type="ChEBI" id="CHEBI:83665"/>
        <dbReference type="ChEBI" id="CHEBI:456215"/>
        <dbReference type="EC" id="6.3.4.19"/>
    </reaction>
</comment>
<evidence type="ECO:0000256" key="2">
    <source>
        <dbReference type="ARBA" id="ARBA00022490"/>
    </source>
</evidence>
<dbReference type="RefSeq" id="WP_161430066.1">
    <property type="nucleotide sequence ID" value="NZ_WUTT01000001.1"/>
</dbReference>
<comment type="domain">
    <text evidence="8">The N-terminal region contains the highly conserved SGGXDS motif, predicted to be a P-loop motif involved in ATP binding.</text>
</comment>
<dbReference type="Pfam" id="PF11734">
    <property type="entry name" value="TilS_C"/>
    <property type="match status" value="1"/>
</dbReference>
<dbReference type="Pfam" id="PF09179">
    <property type="entry name" value="TilS"/>
    <property type="match status" value="1"/>
</dbReference>
<keyword evidence="4 8" id="KW-0819">tRNA processing</keyword>
<evidence type="ECO:0000256" key="4">
    <source>
        <dbReference type="ARBA" id="ARBA00022694"/>
    </source>
</evidence>
<sequence length="431" mass="46976">MVHRPEELPLQSLIDDALAQTPPGRRVWVALSGGLDSTLLLTLAAAAARRIPRPLRAIHVNHGLQQAAADFEAHCRTLCSRLGVPLSVEHVCVDPTNGQGLEGAAREARYAAFARCVAEGESLWLAQHRDDQAETLLLAALRGSGVRGLAGMPMGRDWQRRRLQRPLLGISRAELEAEAAHCGLAWTEDPSNAVSDQDRNYLRHAILPRLAERWPHAAGALARSAALCAEADGLLAELAKLDLEELGGAPGRLPRDGLSRLSAPRRRLLIRHCCERLGLALPPARRLESLLAQLEAREDAETRVAWPGGEARVWRGHLYLLAPVLALPTAWQLAWDGCSPLVTPYGSCRVELAGPPDGEGDLRAMARRGGERLRLARRGRRDLKRLLQELGVPPWVRGRLVVIRAGEVPVAVLDPGAGQWLVLAEGWRGTH</sequence>
<dbReference type="Pfam" id="PF01171">
    <property type="entry name" value="ATP_bind_3"/>
    <property type="match status" value="1"/>
</dbReference>
<evidence type="ECO:0000256" key="7">
    <source>
        <dbReference type="ARBA" id="ARBA00048539"/>
    </source>
</evidence>
<dbReference type="InterPro" id="IPR015262">
    <property type="entry name" value="tRNA_Ile_lys_synt_subst-bd"/>
</dbReference>